<keyword evidence="8 13" id="KW-1015">Disulfide bond</keyword>
<keyword evidence="20" id="KW-1185">Reference proteome</keyword>
<accession>E4XB24</accession>
<dbReference type="GO" id="GO:0016020">
    <property type="term" value="C:membrane"/>
    <property type="evidence" value="ECO:0007669"/>
    <property type="project" value="InterPro"/>
</dbReference>
<dbReference type="Gene3D" id="4.10.400.10">
    <property type="entry name" value="Low-density Lipoprotein Receptor"/>
    <property type="match status" value="1"/>
</dbReference>
<keyword evidence="2" id="KW-0964">Secreted</keyword>
<comment type="function">
    <text evidence="9">Cleaves peptide substrates after methionine, leucine, and norleucine. Physiological substrates include EZR, alpha-tubulins and the apoptosis inhibitor BIRC5/Survivin. Promotes caspase activation and subsequent apoptosis of target cells.</text>
</comment>
<dbReference type="InterPro" id="IPR002172">
    <property type="entry name" value="LDrepeatLR_classA_rpt"/>
</dbReference>
<dbReference type="SMART" id="SM00020">
    <property type="entry name" value="Tryp_SPc"/>
    <property type="match status" value="1"/>
</dbReference>
<dbReference type="CDD" id="cd06263">
    <property type="entry name" value="MAM"/>
    <property type="match status" value="1"/>
</dbReference>
<dbReference type="FunFam" id="2.40.10.10:FF:000146">
    <property type="entry name" value="Serine protease 53"/>
    <property type="match status" value="1"/>
</dbReference>
<reference evidence="19 20" key="1">
    <citation type="journal article" date="2010" name="Science">
        <title>Plasticity of animal genome architecture unmasked by rapid evolution of a pelagic tunicate.</title>
        <authorList>
            <person name="Denoeud F."/>
            <person name="Henriet S."/>
            <person name="Mungpakdee S."/>
            <person name="Aury J.M."/>
            <person name="Da Silva C."/>
            <person name="Brinkmann H."/>
            <person name="Mikhaleva J."/>
            <person name="Olsen L.C."/>
            <person name="Jubin C."/>
            <person name="Canestro C."/>
            <person name="Bouquet J.M."/>
            <person name="Danks G."/>
            <person name="Poulain J."/>
            <person name="Campsteijn C."/>
            <person name="Adamski M."/>
            <person name="Cross I."/>
            <person name="Yadetie F."/>
            <person name="Muffato M."/>
            <person name="Louis A."/>
            <person name="Butcher S."/>
            <person name="Tsagkogeorga G."/>
            <person name="Konrad A."/>
            <person name="Singh S."/>
            <person name="Jensen M.F."/>
            <person name="Cong E.H."/>
            <person name="Eikeseth-Otteraa H."/>
            <person name="Noel B."/>
            <person name="Anthouard V."/>
            <person name="Porcel B.M."/>
            <person name="Kachouri-Lafond R."/>
            <person name="Nishino A."/>
            <person name="Ugolini M."/>
            <person name="Chourrout P."/>
            <person name="Nishida H."/>
            <person name="Aasland R."/>
            <person name="Huzurbazar S."/>
            <person name="Westhof E."/>
            <person name="Delsuc F."/>
            <person name="Lehrach H."/>
            <person name="Reinhardt R."/>
            <person name="Weissenbach J."/>
            <person name="Roy S.W."/>
            <person name="Artiguenave F."/>
            <person name="Postlethwait J.H."/>
            <person name="Manak J.R."/>
            <person name="Thompson E.M."/>
            <person name="Jaillon O."/>
            <person name="Du Pasquier L."/>
            <person name="Boudinot P."/>
            <person name="Liberles D.A."/>
            <person name="Volff J.N."/>
            <person name="Philippe H."/>
            <person name="Lenhard B."/>
            <person name="Roest Crollius H."/>
            <person name="Wincker P."/>
            <person name="Chourrout D."/>
        </authorList>
    </citation>
    <scope>NUCLEOTIDE SEQUENCE [LARGE SCALE GENOMIC DNA]</scope>
</reference>
<dbReference type="PROSITE" id="PS50060">
    <property type="entry name" value="MAM_2"/>
    <property type="match status" value="2"/>
</dbReference>
<dbReference type="PROSITE" id="PS50068">
    <property type="entry name" value="LDLRA_2"/>
    <property type="match status" value="1"/>
</dbReference>
<dbReference type="OrthoDB" id="5790020at2759"/>
<dbReference type="SUPFAM" id="SSF49899">
    <property type="entry name" value="Concanavalin A-like lectins/glucanases"/>
    <property type="match status" value="2"/>
</dbReference>
<dbReference type="GO" id="GO:0005576">
    <property type="term" value="C:extracellular region"/>
    <property type="evidence" value="ECO:0007669"/>
    <property type="project" value="UniProtKB-SubCell"/>
</dbReference>
<dbReference type="EMBL" id="FN653033">
    <property type="protein sequence ID" value="CBY08851.1"/>
    <property type="molecule type" value="Genomic_DNA"/>
</dbReference>
<dbReference type="Pfam" id="PF00089">
    <property type="entry name" value="Trypsin"/>
    <property type="match status" value="1"/>
</dbReference>
<evidence type="ECO:0000256" key="15">
    <source>
        <dbReference type="SAM" id="MobiDB-lite"/>
    </source>
</evidence>
<name>E4XB24_OIKDI</name>
<feature type="disulfide bond" evidence="13">
    <location>
        <begin position="654"/>
        <end position="672"/>
    </location>
</feature>
<dbReference type="InterPro" id="IPR000998">
    <property type="entry name" value="MAM_dom"/>
</dbReference>
<dbReference type="AlphaFoldDB" id="E4XB24"/>
<sequence>MFLKSLFFALISLQFCLSERIFNCDFETDWCGAEDIDSEFLLSESNTDTPTHGTGPSLGDHTSGNGYFIFAECSWPRVEGDKAGIVVSDLLCSTGLGNVEGYLNRKGSDPSQFRVAKRAQNDAFWEFQDWDETLGIKTTVSKRGQEEWEFFRFDFEAKRDEKFEIVFEFTCNGHLGDIALDDISVNCVDENKADEEHSAHMPARRPAQESIQESEARHCSNEQTEALSCNFDDELECGWTTTGLTRWQGETFTPGTGPTAAQTGSHYLYLESSDSSQGSLESFVLQSGSSICLTFAYHIRAHKKSSLEVTANDEVIWRSSGIWNEKTNKWKNAQMDIFMKQPGRINIKAVAKSVQSDIALDSLKVSGCPCNYDEEKKSVLNCLFEEEKSTCGYTPSSFIKLRKGILINPFGELTSAKNEENGCLSIIYRSNQDKMKLAAYQKTTKKNVLIWETTQNTRGAWVKESFNVGKDGIVFKNEPLDLSDIFAVGFEIKSTSFNFLTCQENHECDFESGYCNLEYSEAKKKERISLDFYGVAKKGVHLEYGENLKGVNPWRVGCLKIWNSARGVIFIDSRGRDSQSSACIHYFLNSKHRRLILSSNEDNNRLSWNRPTSYNKRLIFSPLAANTKDGASRCLPYQGRRLLNDGVGQLWSKCRNGRCVASDDLCDGFDDCGDGSDEANDICDRSSTQCGVSSLTLDEISTSAAKTWEELLNLSGLSGERPRLKLAGGHVGPSGQFPWLALIYIAYQGEEKVCGGGILDNKWIITAAHCVQKYDSIEVVVGEYDRLEENRSEQKFKQDLVLTHEYYSLRSGQTPKNDIALIRLNDDIIFNQNVVPICWESGFNVGFVGDNCAIAGWGHTENGIDNSVMQQFGAMQIIDKSECAARWNGTDIPESTICAGQKYQVSACKGDSGGPLVCKGADERWHLRGIVSFGRGKCSMRNPLPTVFTDIPKFKSWITQSIRDNAVC</sequence>
<evidence type="ECO:0000259" key="18">
    <source>
        <dbReference type="PROSITE" id="PS50240"/>
    </source>
</evidence>
<feature type="signal peptide" evidence="16">
    <location>
        <begin position="1"/>
        <end position="18"/>
    </location>
</feature>
<comment type="caution">
    <text evidence="13">Lacks conserved residue(s) required for the propagation of feature annotation.</text>
</comment>
<dbReference type="InterPro" id="IPR001254">
    <property type="entry name" value="Trypsin_dom"/>
</dbReference>
<evidence type="ECO:0000256" key="9">
    <source>
        <dbReference type="ARBA" id="ARBA00054080"/>
    </source>
</evidence>
<dbReference type="InParanoid" id="E4XB24"/>
<evidence type="ECO:0000313" key="19">
    <source>
        <dbReference type="EMBL" id="CBY08851.1"/>
    </source>
</evidence>
<evidence type="ECO:0000259" key="17">
    <source>
        <dbReference type="PROSITE" id="PS50060"/>
    </source>
</evidence>
<dbReference type="InterPro" id="IPR018114">
    <property type="entry name" value="TRYPSIN_HIS"/>
</dbReference>
<dbReference type="InterPro" id="IPR036055">
    <property type="entry name" value="LDL_receptor-like_sf"/>
</dbReference>
<dbReference type="GO" id="GO:0004252">
    <property type="term" value="F:serine-type endopeptidase activity"/>
    <property type="evidence" value="ECO:0007669"/>
    <property type="project" value="InterPro"/>
</dbReference>
<comment type="subcellular location">
    <subcellularLocation>
        <location evidence="1">Secreted</location>
    </subcellularLocation>
</comment>
<dbReference type="Gene3D" id="2.40.10.10">
    <property type="entry name" value="Trypsin-like serine proteases"/>
    <property type="match status" value="1"/>
</dbReference>
<dbReference type="Gene3D" id="2.60.120.200">
    <property type="match status" value="2"/>
</dbReference>
<dbReference type="PROSITE" id="PS50240">
    <property type="entry name" value="TRYPSIN_DOM"/>
    <property type="match status" value="1"/>
</dbReference>
<protein>
    <recommendedName>
        <fullName evidence="10">Granzyme M</fullName>
    </recommendedName>
    <alternativeName>
        <fullName evidence="11">Met-ase</fullName>
    </alternativeName>
    <alternativeName>
        <fullName evidence="12">Natural killer cell granular protease</fullName>
    </alternativeName>
</protein>
<dbReference type="InterPro" id="IPR013320">
    <property type="entry name" value="ConA-like_dom_sf"/>
</dbReference>
<evidence type="ECO:0000256" key="6">
    <source>
        <dbReference type="ARBA" id="ARBA00022825"/>
    </source>
</evidence>
<evidence type="ECO:0000256" key="8">
    <source>
        <dbReference type="ARBA" id="ARBA00023157"/>
    </source>
</evidence>
<dbReference type="InterPro" id="IPR033116">
    <property type="entry name" value="TRYPSIN_SER"/>
</dbReference>
<evidence type="ECO:0000256" key="1">
    <source>
        <dbReference type="ARBA" id="ARBA00004613"/>
    </source>
</evidence>
<evidence type="ECO:0000256" key="14">
    <source>
        <dbReference type="RuleBase" id="RU363034"/>
    </source>
</evidence>
<keyword evidence="4 16" id="KW-0732">Signal</keyword>
<feature type="domain" description="Peptidase S1" evidence="18">
    <location>
        <begin position="726"/>
        <end position="963"/>
    </location>
</feature>
<dbReference type="GO" id="GO:0006508">
    <property type="term" value="P:proteolysis"/>
    <property type="evidence" value="ECO:0007669"/>
    <property type="project" value="UniProtKB-KW"/>
</dbReference>
<dbReference type="InterPro" id="IPR001314">
    <property type="entry name" value="Peptidase_S1A"/>
</dbReference>
<dbReference type="SMART" id="SM00137">
    <property type="entry name" value="MAM"/>
    <property type="match status" value="2"/>
</dbReference>
<dbReference type="PROSITE" id="PS00135">
    <property type="entry name" value="TRYPSIN_SER"/>
    <property type="match status" value="1"/>
</dbReference>
<evidence type="ECO:0000256" key="16">
    <source>
        <dbReference type="SAM" id="SignalP"/>
    </source>
</evidence>
<dbReference type="CDD" id="cd00112">
    <property type="entry name" value="LDLa"/>
    <property type="match status" value="1"/>
</dbReference>
<dbReference type="Pfam" id="PF00629">
    <property type="entry name" value="MAM"/>
    <property type="match status" value="2"/>
</dbReference>
<evidence type="ECO:0000256" key="7">
    <source>
        <dbReference type="ARBA" id="ARBA00023145"/>
    </source>
</evidence>
<keyword evidence="5 14" id="KW-0378">Hydrolase</keyword>
<evidence type="ECO:0000256" key="5">
    <source>
        <dbReference type="ARBA" id="ARBA00022801"/>
    </source>
</evidence>
<evidence type="ECO:0000256" key="11">
    <source>
        <dbReference type="ARBA" id="ARBA00078807"/>
    </source>
</evidence>
<dbReference type="Proteomes" id="UP000001307">
    <property type="component" value="Unassembled WGS sequence"/>
</dbReference>
<dbReference type="PROSITE" id="PS01209">
    <property type="entry name" value="LDLRA_1"/>
    <property type="match status" value="1"/>
</dbReference>
<keyword evidence="7" id="KW-0865">Zymogen</keyword>
<dbReference type="PROSITE" id="PS00134">
    <property type="entry name" value="TRYPSIN_HIS"/>
    <property type="match status" value="1"/>
</dbReference>
<dbReference type="InterPro" id="IPR043504">
    <property type="entry name" value="Peptidase_S1_PA_chymotrypsin"/>
</dbReference>
<evidence type="ECO:0000313" key="20">
    <source>
        <dbReference type="Proteomes" id="UP000001307"/>
    </source>
</evidence>
<dbReference type="PANTHER" id="PTHR24252">
    <property type="entry name" value="ACROSIN-RELATED"/>
    <property type="match status" value="1"/>
</dbReference>
<dbReference type="SUPFAM" id="SSF50494">
    <property type="entry name" value="Trypsin-like serine proteases"/>
    <property type="match status" value="1"/>
</dbReference>
<evidence type="ECO:0000256" key="12">
    <source>
        <dbReference type="ARBA" id="ARBA00079711"/>
    </source>
</evidence>
<feature type="domain" description="MAM" evidence="17">
    <location>
        <begin position="227"/>
        <end position="372"/>
    </location>
</feature>
<keyword evidence="6 14" id="KW-0720">Serine protease</keyword>
<evidence type="ECO:0000256" key="3">
    <source>
        <dbReference type="ARBA" id="ARBA00022670"/>
    </source>
</evidence>
<dbReference type="PANTHER" id="PTHR24252:SF7">
    <property type="entry name" value="HYALIN"/>
    <property type="match status" value="1"/>
</dbReference>
<dbReference type="SUPFAM" id="SSF57424">
    <property type="entry name" value="LDL receptor-like module"/>
    <property type="match status" value="1"/>
</dbReference>
<evidence type="ECO:0000256" key="13">
    <source>
        <dbReference type="PROSITE-ProRule" id="PRU00124"/>
    </source>
</evidence>
<evidence type="ECO:0000256" key="10">
    <source>
        <dbReference type="ARBA" id="ARBA00067130"/>
    </source>
</evidence>
<keyword evidence="3 14" id="KW-0645">Protease</keyword>
<organism evidence="19 20">
    <name type="scientific">Oikopleura dioica</name>
    <name type="common">Tunicate</name>
    <dbReference type="NCBI Taxonomy" id="34765"/>
    <lineage>
        <taxon>Eukaryota</taxon>
        <taxon>Metazoa</taxon>
        <taxon>Chordata</taxon>
        <taxon>Tunicata</taxon>
        <taxon>Appendicularia</taxon>
        <taxon>Copelata</taxon>
        <taxon>Oikopleuridae</taxon>
        <taxon>Oikopleura</taxon>
    </lineage>
</organism>
<dbReference type="InterPro" id="IPR023415">
    <property type="entry name" value="LDLR_class-A_CS"/>
</dbReference>
<proteinExistence type="predicted"/>
<dbReference type="SMART" id="SM00192">
    <property type="entry name" value="LDLa"/>
    <property type="match status" value="1"/>
</dbReference>
<gene>
    <name evidence="19" type="ORF">GSOID_T00005689001</name>
</gene>
<dbReference type="InterPro" id="IPR009003">
    <property type="entry name" value="Peptidase_S1_PA"/>
</dbReference>
<feature type="region of interest" description="Disordered" evidence="15">
    <location>
        <begin position="194"/>
        <end position="218"/>
    </location>
</feature>
<dbReference type="PRINTS" id="PR00722">
    <property type="entry name" value="CHYMOTRYPSIN"/>
</dbReference>
<feature type="domain" description="MAM" evidence="17">
    <location>
        <begin position="22"/>
        <end position="185"/>
    </location>
</feature>
<dbReference type="CDD" id="cd00190">
    <property type="entry name" value="Tryp_SPc"/>
    <property type="match status" value="1"/>
</dbReference>
<evidence type="ECO:0000256" key="4">
    <source>
        <dbReference type="ARBA" id="ARBA00022729"/>
    </source>
</evidence>
<feature type="chain" id="PRO_5003192761" description="Granzyme M" evidence="16">
    <location>
        <begin position="19"/>
        <end position="968"/>
    </location>
</feature>
<evidence type="ECO:0000256" key="2">
    <source>
        <dbReference type="ARBA" id="ARBA00022525"/>
    </source>
</evidence>